<dbReference type="Proteomes" id="UP000446768">
    <property type="component" value="Unassembled WGS sequence"/>
</dbReference>
<dbReference type="SUPFAM" id="SSF56801">
    <property type="entry name" value="Acetyl-CoA synthetase-like"/>
    <property type="match status" value="1"/>
</dbReference>
<dbReference type="GO" id="GO:0016405">
    <property type="term" value="F:CoA-ligase activity"/>
    <property type="evidence" value="ECO:0007669"/>
    <property type="project" value="TreeGrafter"/>
</dbReference>
<evidence type="ECO:0000313" key="3">
    <source>
        <dbReference type="Proteomes" id="UP000446768"/>
    </source>
</evidence>
<accession>A0A7X2IQA6</accession>
<proteinExistence type="predicted"/>
<dbReference type="Gene3D" id="3.40.50.12780">
    <property type="entry name" value="N-terminal domain of ligase-like"/>
    <property type="match status" value="1"/>
</dbReference>
<dbReference type="InterPro" id="IPR045851">
    <property type="entry name" value="AMP-bd_C_sf"/>
</dbReference>
<evidence type="ECO:0000259" key="1">
    <source>
        <dbReference type="Pfam" id="PF00501"/>
    </source>
</evidence>
<comment type="caution">
    <text evidence="2">The sequence shown here is derived from an EMBL/GenBank/DDBJ whole genome shotgun (WGS) entry which is preliminary data.</text>
</comment>
<dbReference type="InterPro" id="IPR000873">
    <property type="entry name" value="AMP-dep_synth/lig_dom"/>
</dbReference>
<feature type="domain" description="AMP-dependent synthetase/ligase" evidence="1">
    <location>
        <begin position="53"/>
        <end position="389"/>
    </location>
</feature>
<dbReference type="Gene3D" id="3.30.300.30">
    <property type="match status" value="1"/>
</dbReference>
<dbReference type="EMBL" id="WKJJ01000013">
    <property type="protein sequence ID" value="MRV74095.1"/>
    <property type="molecule type" value="Genomic_DNA"/>
</dbReference>
<protein>
    <submittedName>
        <fullName evidence="2">AMP-binding protein</fullName>
    </submittedName>
</protein>
<dbReference type="PANTHER" id="PTHR24096">
    <property type="entry name" value="LONG-CHAIN-FATTY-ACID--COA LIGASE"/>
    <property type="match status" value="1"/>
</dbReference>
<organism evidence="2 3">
    <name type="scientific">Pseudoduganella rivuli</name>
    <dbReference type="NCBI Taxonomy" id="2666085"/>
    <lineage>
        <taxon>Bacteria</taxon>
        <taxon>Pseudomonadati</taxon>
        <taxon>Pseudomonadota</taxon>
        <taxon>Betaproteobacteria</taxon>
        <taxon>Burkholderiales</taxon>
        <taxon>Oxalobacteraceae</taxon>
        <taxon>Telluria group</taxon>
        <taxon>Pseudoduganella</taxon>
    </lineage>
</organism>
<evidence type="ECO:0000313" key="2">
    <source>
        <dbReference type="EMBL" id="MRV74095.1"/>
    </source>
</evidence>
<dbReference type="InterPro" id="IPR042099">
    <property type="entry name" value="ANL_N_sf"/>
</dbReference>
<dbReference type="InterPro" id="IPR020845">
    <property type="entry name" value="AMP-binding_CS"/>
</dbReference>
<dbReference type="AlphaFoldDB" id="A0A7X2IQA6"/>
<gene>
    <name evidence="2" type="ORF">GJ700_20510</name>
</gene>
<dbReference type="PROSITE" id="PS00455">
    <property type="entry name" value="AMP_BINDING"/>
    <property type="match status" value="1"/>
</dbReference>
<dbReference type="CDD" id="cd04433">
    <property type="entry name" value="AFD_class_I"/>
    <property type="match status" value="1"/>
</dbReference>
<dbReference type="Pfam" id="PF00501">
    <property type="entry name" value="AMP-binding"/>
    <property type="match status" value="1"/>
</dbReference>
<dbReference type="RefSeq" id="WP_154377352.1">
    <property type="nucleotide sequence ID" value="NZ_WKJJ01000013.1"/>
</dbReference>
<sequence length="561" mass="61428">MSTSLLSQSARNYLYEDSQLGAGNFLFKTYELCKTRDVPFLFLEKPFRTPYGDEYDELSMRQLLQAVMDLAHWYRAHNIKRGAYVCTYTEEGCSPFLHFLALNSIGAIPVPINSQMPTSIAARYARANGFGYFVHDGNINFDESIAEELRDIQVLNSATTFSARPETMPTDWPLEKAEDDTVMICHSSGTTGIPKAVIFSHTQFFNGKRERLRNFIETDNERMLTAFPQSHSAGISYLMTATMLGLPTRILSTLTGSTVAAQIQAFQPTVLVAFPQTYLSLISQGLPSGAFGTVRRMINTGDSAHEAHISQLLALAPDARFFDGFGASELGMSCFWKVSAANAVTSRRCVGQPAPYASARVLDALGNELPAGETGYLAIKSPTVTPGYYNAPHLTEMCRLGQHWLTGDVGYFDPEGNFYHQDRAVDVIATAAGPAYSLPLEELIQQLPAVHDAHVIGVGRLPTREHSLIALVVPHAGANADPQAVLEILLQQPALAVLRGRGYAIGVCLAGAGFKAPTGATGKVLKRALRETFWDTYRAYCHGEREVFTSVLWNHAPTGAR</sequence>
<keyword evidence="3" id="KW-1185">Reference proteome</keyword>
<reference evidence="2 3" key="1">
    <citation type="submission" date="2019-11" db="EMBL/GenBank/DDBJ databases">
        <title>Novel species isolated from a subtropical stream in China.</title>
        <authorList>
            <person name="Lu H."/>
        </authorList>
    </citation>
    <scope>NUCLEOTIDE SEQUENCE [LARGE SCALE GENOMIC DNA]</scope>
    <source>
        <strain evidence="2 3">FT92W</strain>
    </source>
</reference>
<name>A0A7X2IQA6_9BURK</name>